<reference evidence="3 4" key="1">
    <citation type="submission" date="2024-04" db="EMBL/GenBank/DDBJ databases">
        <title>Novel species of the genus Ideonella isolated from streams.</title>
        <authorList>
            <person name="Lu H."/>
        </authorList>
    </citation>
    <scope>NUCLEOTIDE SEQUENCE [LARGE SCALE GENOMIC DNA]</scope>
    <source>
        <strain evidence="3 4">BYS139W</strain>
    </source>
</reference>
<dbReference type="EMBL" id="JBBUTF010000035">
    <property type="protein sequence ID" value="MEK8028987.1"/>
    <property type="molecule type" value="Genomic_DNA"/>
</dbReference>
<sequence length="210" mass="21181">MPLPRLFAPSILSRPPRARGAGPSSGPPHGLRRILRPVAALAAVALAGALAPAGASPIHRCESDGAVTFQNTPCADGRGRRFTPQHDATSPAAQPASTARNQAAYRAAAAPALAEERARLGSAGPGSAGPGRPGAAPRASLPATASAAAALPSTAPRSPAAGGAFRCDGRQHCSQMRSCAEARYFLARCPDVKMDGDGDGIPCEEQLCGH</sequence>
<feature type="compositionally biased region" description="Gly residues" evidence="1">
    <location>
        <begin position="123"/>
        <end position="132"/>
    </location>
</feature>
<name>A0ABU9BGA7_9BURK</name>
<proteinExistence type="predicted"/>
<dbReference type="Proteomes" id="UP001368500">
    <property type="component" value="Unassembled WGS sequence"/>
</dbReference>
<comment type="caution">
    <text evidence="3">The sequence shown here is derived from an EMBL/GenBank/DDBJ whole genome shotgun (WGS) entry which is preliminary data.</text>
</comment>
<keyword evidence="4" id="KW-1185">Reference proteome</keyword>
<feature type="region of interest" description="Disordered" evidence="1">
    <location>
        <begin position="1"/>
        <end position="31"/>
    </location>
</feature>
<gene>
    <name evidence="3" type="ORF">AACH11_23770</name>
</gene>
<evidence type="ECO:0000313" key="4">
    <source>
        <dbReference type="Proteomes" id="UP001368500"/>
    </source>
</evidence>
<feature type="compositionally biased region" description="Low complexity" evidence="1">
    <location>
        <begin position="88"/>
        <end position="113"/>
    </location>
</feature>
<feature type="domain" description="Excalibur calcium-binding" evidence="2">
    <location>
        <begin position="170"/>
        <end position="204"/>
    </location>
</feature>
<dbReference type="Pfam" id="PF05901">
    <property type="entry name" value="Excalibur"/>
    <property type="match status" value="1"/>
</dbReference>
<accession>A0ABU9BGA7</accession>
<evidence type="ECO:0000256" key="1">
    <source>
        <dbReference type="SAM" id="MobiDB-lite"/>
    </source>
</evidence>
<dbReference type="RefSeq" id="WP_341376774.1">
    <property type="nucleotide sequence ID" value="NZ_JBBUTF010000035.1"/>
</dbReference>
<feature type="compositionally biased region" description="Low complexity" evidence="1">
    <location>
        <begin position="133"/>
        <end position="161"/>
    </location>
</feature>
<evidence type="ECO:0000259" key="2">
    <source>
        <dbReference type="Pfam" id="PF05901"/>
    </source>
</evidence>
<evidence type="ECO:0000313" key="3">
    <source>
        <dbReference type="EMBL" id="MEK8028987.1"/>
    </source>
</evidence>
<protein>
    <submittedName>
        <fullName evidence="3">Excalibur calcium-binding domain-containing protein</fullName>
    </submittedName>
</protein>
<feature type="region of interest" description="Disordered" evidence="1">
    <location>
        <begin position="75"/>
        <end position="162"/>
    </location>
</feature>
<organism evidence="3 4">
    <name type="scientific">Pseudaquabacterium rugosum</name>
    <dbReference type="NCBI Taxonomy" id="2984194"/>
    <lineage>
        <taxon>Bacteria</taxon>
        <taxon>Pseudomonadati</taxon>
        <taxon>Pseudomonadota</taxon>
        <taxon>Betaproteobacteria</taxon>
        <taxon>Burkholderiales</taxon>
        <taxon>Sphaerotilaceae</taxon>
        <taxon>Pseudaquabacterium</taxon>
    </lineage>
</organism>
<dbReference type="InterPro" id="IPR008613">
    <property type="entry name" value="Excalibur_Ca-bd_domain"/>
</dbReference>